<feature type="chain" id="PRO_5036236727" evidence="2">
    <location>
        <begin position="21"/>
        <end position="186"/>
    </location>
</feature>
<dbReference type="Proteomes" id="UP000663860">
    <property type="component" value="Unassembled WGS sequence"/>
</dbReference>
<dbReference type="Pfam" id="PF04525">
    <property type="entry name" value="LOR"/>
    <property type="match status" value="1"/>
</dbReference>
<evidence type="ECO:0000256" key="2">
    <source>
        <dbReference type="SAM" id="SignalP"/>
    </source>
</evidence>
<comment type="similarity">
    <text evidence="1">Belongs to the LOR family.</text>
</comment>
<organism evidence="4 5">
    <name type="scientific">Adineta steineri</name>
    <dbReference type="NCBI Taxonomy" id="433720"/>
    <lineage>
        <taxon>Eukaryota</taxon>
        <taxon>Metazoa</taxon>
        <taxon>Spiralia</taxon>
        <taxon>Gnathifera</taxon>
        <taxon>Rotifera</taxon>
        <taxon>Eurotatoria</taxon>
        <taxon>Bdelloidea</taxon>
        <taxon>Adinetida</taxon>
        <taxon>Adinetidae</taxon>
        <taxon>Adineta</taxon>
    </lineage>
</organism>
<evidence type="ECO:0000313" key="4">
    <source>
        <dbReference type="EMBL" id="CAF4242813.1"/>
    </source>
</evidence>
<accession>A0A820E860</accession>
<evidence type="ECO:0000313" key="5">
    <source>
        <dbReference type="Proteomes" id="UP000663868"/>
    </source>
</evidence>
<dbReference type="EMBL" id="CAJNOE010000103">
    <property type="protein sequence ID" value="CAF0915766.1"/>
    <property type="molecule type" value="Genomic_DNA"/>
</dbReference>
<name>A0A820E860_9BILA</name>
<proteinExistence type="inferred from homology"/>
<dbReference type="AlphaFoldDB" id="A0A820E860"/>
<reference evidence="4" key="1">
    <citation type="submission" date="2021-02" db="EMBL/GenBank/DDBJ databases">
        <authorList>
            <person name="Nowell W R."/>
        </authorList>
    </citation>
    <scope>NUCLEOTIDE SEQUENCE</scope>
</reference>
<protein>
    <submittedName>
        <fullName evidence="4">Uncharacterized protein</fullName>
    </submittedName>
</protein>
<dbReference type="InterPro" id="IPR007612">
    <property type="entry name" value="LOR"/>
</dbReference>
<feature type="signal peptide" evidence="2">
    <location>
        <begin position="1"/>
        <end position="20"/>
    </location>
</feature>
<dbReference type="EMBL" id="CAJOBB010010308">
    <property type="protein sequence ID" value="CAF4242813.1"/>
    <property type="molecule type" value="Genomic_DNA"/>
</dbReference>
<evidence type="ECO:0000313" key="3">
    <source>
        <dbReference type="EMBL" id="CAF0915766.1"/>
    </source>
</evidence>
<evidence type="ECO:0000256" key="1">
    <source>
        <dbReference type="ARBA" id="ARBA00005437"/>
    </source>
</evidence>
<sequence length="186" mass="21073">MQLSIIALVTFGMLLACVQCIGNDSISKYIIKGDFLTFGRSYTIESKLNAPTKFTTEWKLVHGKPGKKLILKEDGKDLFIVKHSLLNLMSTWTISEAGSKRVLGSFENKGKFVGSKMEFNGEFGHFLIEGEFLNHEYTITKDHEKVAEITKKLLHVENTYELSVFGKVPRGLMVLFTIIVDEIRKH</sequence>
<dbReference type="SUPFAM" id="SSF54518">
    <property type="entry name" value="Tubby C-terminal domain-like"/>
    <property type="match status" value="1"/>
</dbReference>
<keyword evidence="2" id="KW-0732">Signal</keyword>
<dbReference type="InterPro" id="IPR025659">
    <property type="entry name" value="Tubby-like_C"/>
</dbReference>
<comment type="caution">
    <text evidence="4">The sequence shown here is derived from an EMBL/GenBank/DDBJ whole genome shotgun (WGS) entry which is preliminary data.</text>
</comment>
<dbReference type="Gene3D" id="2.40.160.200">
    <property type="entry name" value="LURP1-related"/>
    <property type="match status" value="1"/>
</dbReference>
<gene>
    <name evidence="3" type="ORF">IZO911_LOCUS13029</name>
    <name evidence="4" type="ORF">KXQ929_LOCUS42369</name>
</gene>
<dbReference type="Proteomes" id="UP000663868">
    <property type="component" value="Unassembled WGS sequence"/>
</dbReference>
<dbReference type="InterPro" id="IPR038595">
    <property type="entry name" value="LOR_sf"/>
</dbReference>